<name>A0AAP6HGA5_RIEAN</name>
<proteinExistence type="predicted"/>
<accession>A0AAP6HGA5</accession>
<sequence length="88" mass="10546">MSTITVEISIDEFSTDVLLNEIESRLKNQFYKDETTKRLREMLKSKYILDNQLLKPQNIMEESKIKFFIENFDHISEEDLETIVRSKN</sequence>
<dbReference type="AlphaFoldDB" id="A0AAP6HGA5"/>
<dbReference type="RefSeq" id="WP_264314765.1">
    <property type="nucleotide sequence ID" value="NZ_CP175957.1"/>
</dbReference>
<dbReference type="Proteomes" id="UP001284033">
    <property type="component" value="Unassembled WGS sequence"/>
</dbReference>
<evidence type="ECO:0000313" key="1">
    <source>
        <dbReference type="EMBL" id="MDY3512756.1"/>
    </source>
</evidence>
<dbReference type="EMBL" id="JAQZHK010000004">
    <property type="protein sequence ID" value="MDY3512756.1"/>
    <property type="molecule type" value="Genomic_DNA"/>
</dbReference>
<gene>
    <name evidence="1" type="ORF">PG303_05950</name>
</gene>
<comment type="caution">
    <text evidence="1">The sequence shown here is derived from an EMBL/GenBank/DDBJ whole genome shotgun (WGS) entry which is preliminary data.</text>
</comment>
<evidence type="ECO:0000313" key="2">
    <source>
        <dbReference type="Proteomes" id="UP001284033"/>
    </source>
</evidence>
<organism evidence="1 2">
    <name type="scientific">Riemerella anatipestifer</name>
    <name type="common">Moraxella anatipestifer</name>
    <dbReference type="NCBI Taxonomy" id="34085"/>
    <lineage>
        <taxon>Bacteria</taxon>
        <taxon>Pseudomonadati</taxon>
        <taxon>Bacteroidota</taxon>
        <taxon>Flavobacteriia</taxon>
        <taxon>Flavobacteriales</taxon>
        <taxon>Weeksellaceae</taxon>
        <taxon>Riemerella</taxon>
    </lineage>
</organism>
<reference evidence="1" key="1">
    <citation type="submission" date="2023-01" db="EMBL/GenBank/DDBJ databases">
        <title>Genome-based studies on antimicrobial resistance profiles of Riemerella anatipestifer in China, 1994 to 2021.</title>
        <authorList>
            <person name="Yang Z."/>
            <person name="Zhu D."/>
        </authorList>
    </citation>
    <scope>NUCLEOTIDE SEQUENCE</scope>
    <source>
        <strain evidence="1">RCAD1218</strain>
    </source>
</reference>
<protein>
    <submittedName>
        <fullName evidence="1">Uncharacterized protein</fullName>
    </submittedName>
</protein>